<dbReference type="InterPro" id="IPR004140">
    <property type="entry name" value="Exo70"/>
</dbReference>
<evidence type="ECO:0000256" key="4">
    <source>
        <dbReference type="ARBA" id="ARBA00023015"/>
    </source>
</evidence>
<dbReference type="SUPFAM" id="SSF118290">
    <property type="entry name" value="WRKY DNA-binding domain"/>
    <property type="match status" value="1"/>
</dbReference>
<keyword evidence="7" id="KW-0539">Nucleus</keyword>
<dbReference type="Pfam" id="PF03081">
    <property type="entry name" value="Exo70_C"/>
    <property type="match status" value="1"/>
</dbReference>
<evidence type="ECO:0000256" key="3">
    <source>
        <dbReference type="ARBA" id="ARBA00022448"/>
    </source>
</evidence>
<dbReference type="Gene3D" id="2.20.25.80">
    <property type="entry name" value="WRKY domain"/>
    <property type="match status" value="1"/>
</dbReference>
<dbReference type="Gene3D" id="1.20.1280.170">
    <property type="entry name" value="Exocyst complex component Exo70"/>
    <property type="match status" value="1"/>
</dbReference>
<reference evidence="11 12" key="1">
    <citation type="submission" date="2019-01" db="EMBL/GenBank/DDBJ databases">
        <title>Sequencing of cultivated peanut Arachis hypogaea provides insights into genome evolution and oil improvement.</title>
        <authorList>
            <person name="Chen X."/>
        </authorList>
    </citation>
    <scope>NUCLEOTIDE SEQUENCE [LARGE SCALE GENOMIC DNA]</scope>
    <source>
        <strain evidence="12">cv. Fuhuasheng</strain>
        <tissue evidence="11">Leaves</tissue>
    </source>
</reference>
<feature type="transmembrane region" description="Helical" evidence="9">
    <location>
        <begin position="288"/>
        <end position="304"/>
    </location>
</feature>
<organism evidence="11 12">
    <name type="scientific">Arachis hypogaea</name>
    <name type="common">Peanut</name>
    <dbReference type="NCBI Taxonomy" id="3818"/>
    <lineage>
        <taxon>Eukaryota</taxon>
        <taxon>Viridiplantae</taxon>
        <taxon>Streptophyta</taxon>
        <taxon>Embryophyta</taxon>
        <taxon>Tracheophyta</taxon>
        <taxon>Spermatophyta</taxon>
        <taxon>Magnoliopsida</taxon>
        <taxon>eudicotyledons</taxon>
        <taxon>Gunneridae</taxon>
        <taxon>Pentapetalae</taxon>
        <taxon>rosids</taxon>
        <taxon>fabids</taxon>
        <taxon>Fabales</taxon>
        <taxon>Fabaceae</taxon>
        <taxon>Papilionoideae</taxon>
        <taxon>50 kb inversion clade</taxon>
        <taxon>dalbergioids sensu lato</taxon>
        <taxon>Dalbergieae</taxon>
        <taxon>Pterocarpus clade</taxon>
        <taxon>Arachis</taxon>
    </lineage>
</organism>
<evidence type="ECO:0000256" key="7">
    <source>
        <dbReference type="ARBA" id="ARBA00023242"/>
    </source>
</evidence>
<keyword evidence="9" id="KW-1133">Transmembrane helix</keyword>
<comment type="caution">
    <text evidence="11">The sequence shown here is derived from an EMBL/GenBank/DDBJ whole genome shotgun (WGS) entry which is preliminary data.</text>
</comment>
<evidence type="ECO:0000259" key="10">
    <source>
        <dbReference type="PROSITE" id="PS50811"/>
    </source>
</evidence>
<dbReference type="Proteomes" id="UP000289738">
    <property type="component" value="Chromosome B07"/>
</dbReference>
<proteinExistence type="inferred from homology"/>
<keyword evidence="12" id="KW-1185">Reference proteome</keyword>
<dbReference type="GO" id="GO:0015031">
    <property type="term" value="P:protein transport"/>
    <property type="evidence" value="ECO:0007669"/>
    <property type="project" value="UniProtKB-KW"/>
</dbReference>
<keyword evidence="3 8" id="KW-0813">Transport</keyword>
<dbReference type="SUPFAM" id="SSF74788">
    <property type="entry name" value="Cullin repeat-like"/>
    <property type="match status" value="1"/>
</dbReference>
<feature type="transmembrane region" description="Helical" evidence="9">
    <location>
        <begin position="316"/>
        <end position="345"/>
    </location>
</feature>
<name>A0A444YBB5_ARAHY</name>
<dbReference type="GO" id="GO:0005546">
    <property type="term" value="F:phosphatidylinositol-4,5-bisphosphate binding"/>
    <property type="evidence" value="ECO:0007669"/>
    <property type="project" value="InterPro"/>
</dbReference>
<dbReference type="GO" id="GO:0005634">
    <property type="term" value="C:nucleus"/>
    <property type="evidence" value="ECO:0007669"/>
    <property type="project" value="UniProtKB-SubCell"/>
</dbReference>
<accession>A0A444YBB5</accession>
<comment type="subcellular location">
    <subcellularLocation>
        <location evidence="1">Nucleus</location>
    </subcellularLocation>
</comment>
<feature type="transmembrane region" description="Helical" evidence="9">
    <location>
        <begin position="200"/>
        <end position="219"/>
    </location>
</feature>
<feature type="domain" description="WRKY" evidence="10">
    <location>
        <begin position="75"/>
        <end position="135"/>
    </location>
</feature>
<dbReference type="GO" id="GO:0006887">
    <property type="term" value="P:exocytosis"/>
    <property type="evidence" value="ECO:0007669"/>
    <property type="project" value="UniProtKB-KW"/>
</dbReference>
<evidence type="ECO:0000256" key="5">
    <source>
        <dbReference type="ARBA" id="ARBA00023125"/>
    </source>
</evidence>
<keyword evidence="4" id="KW-0805">Transcription regulation</keyword>
<dbReference type="InterPro" id="IPR003657">
    <property type="entry name" value="WRKY_dom"/>
</dbReference>
<protein>
    <recommendedName>
        <fullName evidence="8">Exocyst subunit Exo70 family protein</fullName>
    </recommendedName>
</protein>
<dbReference type="PANTHER" id="PTHR12542">
    <property type="entry name" value="EXOCYST COMPLEX PROTEIN EXO70"/>
    <property type="match status" value="1"/>
</dbReference>
<evidence type="ECO:0000256" key="8">
    <source>
        <dbReference type="RuleBase" id="RU365026"/>
    </source>
</evidence>
<dbReference type="GO" id="GO:0003700">
    <property type="term" value="F:DNA-binding transcription factor activity"/>
    <property type="evidence" value="ECO:0007669"/>
    <property type="project" value="InterPro"/>
</dbReference>
<keyword evidence="5" id="KW-0238">DNA-binding</keyword>
<comment type="function">
    <text evidence="8">Component of the exocyst complex.</text>
</comment>
<sequence>MPNYSTHEDQLDALHRCSHLLLLSHDSPFQIGTSTTIQNAENARPCTVEIDAANGVFESGDDNYLNAFQSSYDDGEQQMHDDGYSWRKYEENPLRRGNQTSCYRCAHPNCKVKKKVERTIDGEIIHVNYKGTHAHCRKPRFTIKRNSSSESFYSYLSSKPFHTDMIDQSLLAFNGNGQLDHGADEDHSSGHLVENPLESVIAVIVCVLGLLCYALSSSFNSLFGKWNLLKTFLYCVFSFIICTAVLFVKVSHGPGSLRLKTHLAFLVLMITSFYSFYFDKAVNGKPDAYSIASCAAFAVMFLGLSRHSHCGFEVDLLYFFLAALTIQLMRIKWVFGILGACYSYALIMIHSCVDAQQEINGYHGVPEEPHVIQVDPPELLLNSSITQDSAITEVDSHWQEVNNDFALIKPGLLSSLKALKKQNRKLLGLLYGQSLMEPFHLDDNLLIDMLPCEIINNINETFKMALAAGYEKECCHLYSNCRREFLQQFLSELELKHTPEDHNVFITHNILSWNRTFKIAFRVLFLYERRLCDRIFLGFSSVGDLSFVLACKELTTHLLNFVNTIVVDIRSPPAMFRRVVSMFEELNDMITELESLFPDQAGASLRNDAIKAKRRLGEKIRDVFKNLENLIHCDSAIADVPGGIEPITRDVMNGLGAIVRVMPMIEKAFKEYPITTCPSFPAMIAWMIELLENHLEAKYKIYTGTSLDYVAMMNNIMYIKLETLKHFPSARLIDFGRVKRYSFAEILGDDWIQKHTKKFQKNLEDYQRSSWNEVLGLLKLDNNNESLAKDVAIESMKEKLELFNIQFEEICCTQSKWFGSYEIRKEIIVSVENMLLPAYGSFIGRLQDVLGKASYDYIQYGMLEIKARLNRLFLGGKRMSR</sequence>
<feature type="transmembrane region" description="Helical" evidence="9">
    <location>
        <begin position="231"/>
        <end position="250"/>
    </location>
</feature>
<evidence type="ECO:0000313" key="12">
    <source>
        <dbReference type="Proteomes" id="UP000289738"/>
    </source>
</evidence>
<dbReference type="SMART" id="SM00774">
    <property type="entry name" value="WRKY"/>
    <property type="match status" value="1"/>
</dbReference>
<evidence type="ECO:0000256" key="6">
    <source>
        <dbReference type="ARBA" id="ARBA00023163"/>
    </source>
</evidence>
<dbReference type="PANTHER" id="PTHR12542:SF180">
    <property type="entry name" value="EXOCYST SUBUNIT EXO70 FAMILY PROTEIN"/>
    <property type="match status" value="1"/>
</dbReference>
<dbReference type="AlphaFoldDB" id="A0A444YBB5"/>
<dbReference type="InterPro" id="IPR016159">
    <property type="entry name" value="Cullin_repeat-like_dom_sf"/>
</dbReference>
<evidence type="ECO:0000256" key="9">
    <source>
        <dbReference type="SAM" id="Phobius"/>
    </source>
</evidence>
<dbReference type="PROSITE" id="PS50811">
    <property type="entry name" value="WRKY"/>
    <property type="match status" value="1"/>
</dbReference>
<feature type="transmembrane region" description="Helical" evidence="9">
    <location>
        <begin position="257"/>
        <end position="276"/>
    </location>
</feature>
<evidence type="ECO:0000256" key="1">
    <source>
        <dbReference type="ARBA" id="ARBA00004123"/>
    </source>
</evidence>
<keyword evidence="8" id="KW-0268">Exocytosis</keyword>
<gene>
    <name evidence="11" type="ORF">Ahy_B07g087142</name>
</gene>
<evidence type="ECO:0000256" key="2">
    <source>
        <dbReference type="ARBA" id="ARBA00006756"/>
    </source>
</evidence>
<dbReference type="EMBL" id="SDMP01000017">
    <property type="protein sequence ID" value="RYQ99238.1"/>
    <property type="molecule type" value="Genomic_DNA"/>
</dbReference>
<dbReference type="InterPro" id="IPR046364">
    <property type="entry name" value="Exo70_C"/>
</dbReference>
<comment type="similarity">
    <text evidence="2 8">Belongs to the EXO70 family.</text>
</comment>
<keyword evidence="9" id="KW-0472">Membrane</keyword>
<keyword evidence="9" id="KW-0812">Transmembrane</keyword>
<dbReference type="GO" id="GO:0000145">
    <property type="term" value="C:exocyst"/>
    <property type="evidence" value="ECO:0007669"/>
    <property type="project" value="InterPro"/>
</dbReference>
<keyword evidence="6" id="KW-0804">Transcription</keyword>
<dbReference type="STRING" id="3818.A0A444YBB5"/>
<evidence type="ECO:0000313" key="11">
    <source>
        <dbReference type="EMBL" id="RYQ99238.1"/>
    </source>
</evidence>
<dbReference type="InterPro" id="IPR036576">
    <property type="entry name" value="WRKY_dom_sf"/>
</dbReference>
<keyword evidence="8" id="KW-0653">Protein transport</keyword>
<dbReference type="Pfam" id="PF03106">
    <property type="entry name" value="WRKY"/>
    <property type="match status" value="1"/>
</dbReference>
<dbReference type="GO" id="GO:0043565">
    <property type="term" value="F:sequence-specific DNA binding"/>
    <property type="evidence" value="ECO:0007669"/>
    <property type="project" value="InterPro"/>
</dbReference>